<dbReference type="PANTHER" id="PTHR31736">
    <property type="match status" value="1"/>
</dbReference>
<dbReference type="OrthoDB" id="187139at2759"/>
<feature type="signal peptide" evidence="14">
    <location>
        <begin position="1"/>
        <end position="21"/>
    </location>
</feature>
<keyword evidence="5" id="KW-0677">Repeat</keyword>
<dbReference type="Pfam" id="PF00295">
    <property type="entry name" value="Glyco_hydro_28"/>
    <property type="match status" value="1"/>
</dbReference>
<comment type="subcellular location">
    <subcellularLocation>
        <location evidence="1">Secreted</location>
    </subcellularLocation>
</comment>
<proteinExistence type="inferred from homology"/>
<evidence type="ECO:0000256" key="6">
    <source>
        <dbReference type="ARBA" id="ARBA00022801"/>
    </source>
</evidence>
<dbReference type="SUPFAM" id="SSF51126">
    <property type="entry name" value="Pectin lyase-like"/>
    <property type="match status" value="1"/>
</dbReference>
<feature type="chain" id="PRO_5013018802" evidence="14">
    <location>
        <begin position="22"/>
        <end position="407"/>
    </location>
</feature>
<evidence type="ECO:0000313" key="16">
    <source>
        <dbReference type="Proteomes" id="UP000184330"/>
    </source>
</evidence>
<dbReference type="STRING" id="576137.A0A1L7X9P9"/>
<evidence type="ECO:0000256" key="8">
    <source>
        <dbReference type="ARBA" id="ARBA00023277"/>
    </source>
</evidence>
<evidence type="ECO:0000256" key="5">
    <source>
        <dbReference type="ARBA" id="ARBA00022737"/>
    </source>
</evidence>
<evidence type="ECO:0000256" key="12">
    <source>
        <dbReference type="ARBA" id="ARBA00037278"/>
    </source>
</evidence>
<protein>
    <submittedName>
        <fullName evidence="15">Related to polygalacturonase 1</fullName>
    </submittedName>
</protein>
<dbReference type="InterPro" id="IPR000743">
    <property type="entry name" value="Glyco_hydro_28"/>
</dbReference>
<gene>
    <name evidence="15" type="ORF">PAC_11613</name>
</gene>
<dbReference type="InterPro" id="IPR011050">
    <property type="entry name" value="Pectin_lyase_fold/virulence"/>
</dbReference>
<evidence type="ECO:0000256" key="4">
    <source>
        <dbReference type="ARBA" id="ARBA00022729"/>
    </source>
</evidence>
<keyword evidence="6 13" id="KW-0378">Hydrolase</keyword>
<evidence type="ECO:0000256" key="14">
    <source>
        <dbReference type="SAM" id="SignalP"/>
    </source>
</evidence>
<comment type="function">
    <text evidence="12">Pectinolytic enzyme involved in the degradation of xylogalacturonan (xga), a galacturonan backbone heavily substituted with xylose, and which is one important component of the hairy regions of pectin. Activity requires a galacturonic acid backbone substituted with xylose.</text>
</comment>
<evidence type="ECO:0000313" key="15">
    <source>
        <dbReference type="EMBL" id="CZR61716.1"/>
    </source>
</evidence>
<keyword evidence="16" id="KW-1185">Reference proteome</keyword>
<evidence type="ECO:0000256" key="13">
    <source>
        <dbReference type="RuleBase" id="RU361169"/>
    </source>
</evidence>
<dbReference type="GO" id="GO:0071555">
    <property type="term" value="P:cell wall organization"/>
    <property type="evidence" value="ECO:0007669"/>
    <property type="project" value="UniProtKB-KW"/>
</dbReference>
<evidence type="ECO:0000256" key="10">
    <source>
        <dbReference type="ARBA" id="ARBA00023316"/>
    </source>
</evidence>
<keyword evidence="10" id="KW-0961">Cell wall biogenesis/degradation</keyword>
<dbReference type="InterPro" id="IPR012334">
    <property type="entry name" value="Pectin_lyas_fold"/>
</dbReference>
<dbReference type="Proteomes" id="UP000184330">
    <property type="component" value="Unassembled WGS sequence"/>
</dbReference>
<dbReference type="GO" id="GO:0004650">
    <property type="term" value="F:polygalacturonase activity"/>
    <property type="evidence" value="ECO:0007669"/>
    <property type="project" value="InterPro"/>
</dbReference>
<keyword evidence="7" id="KW-0325">Glycoprotein</keyword>
<reference evidence="15 16" key="1">
    <citation type="submission" date="2016-03" db="EMBL/GenBank/DDBJ databases">
        <authorList>
            <person name="Ploux O."/>
        </authorList>
    </citation>
    <scope>NUCLEOTIDE SEQUENCE [LARGE SCALE GENOMIC DNA]</scope>
    <source>
        <strain evidence="15 16">UAMH 11012</strain>
    </source>
</reference>
<comment type="similarity">
    <text evidence="2 13">Belongs to the glycosyl hydrolase 28 family.</text>
</comment>
<name>A0A1L7X9P9_9HELO</name>
<keyword evidence="8" id="KW-0119">Carbohydrate metabolism</keyword>
<evidence type="ECO:0000256" key="11">
    <source>
        <dbReference type="ARBA" id="ARBA00023326"/>
    </source>
</evidence>
<evidence type="ECO:0000256" key="1">
    <source>
        <dbReference type="ARBA" id="ARBA00004613"/>
    </source>
</evidence>
<keyword evidence="4 14" id="KW-0732">Signal</keyword>
<dbReference type="GO" id="GO:0005576">
    <property type="term" value="C:extracellular region"/>
    <property type="evidence" value="ECO:0007669"/>
    <property type="project" value="UniProtKB-SubCell"/>
</dbReference>
<evidence type="ECO:0000256" key="3">
    <source>
        <dbReference type="ARBA" id="ARBA00022525"/>
    </source>
</evidence>
<keyword evidence="11" id="KW-0624">Polysaccharide degradation</keyword>
<accession>A0A1L7X9P9</accession>
<dbReference type="AlphaFoldDB" id="A0A1L7X9P9"/>
<evidence type="ECO:0000256" key="9">
    <source>
        <dbReference type="ARBA" id="ARBA00023295"/>
    </source>
</evidence>
<organism evidence="15 16">
    <name type="scientific">Phialocephala subalpina</name>
    <dbReference type="NCBI Taxonomy" id="576137"/>
    <lineage>
        <taxon>Eukaryota</taxon>
        <taxon>Fungi</taxon>
        <taxon>Dikarya</taxon>
        <taxon>Ascomycota</taxon>
        <taxon>Pezizomycotina</taxon>
        <taxon>Leotiomycetes</taxon>
        <taxon>Helotiales</taxon>
        <taxon>Mollisiaceae</taxon>
        <taxon>Phialocephala</taxon>
        <taxon>Phialocephala fortinii species complex</taxon>
    </lineage>
</organism>
<dbReference type="Gene3D" id="2.160.20.10">
    <property type="entry name" value="Single-stranded right-handed beta-helix, Pectin lyase-like"/>
    <property type="match status" value="1"/>
</dbReference>
<dbReference type="GO" id="GO:0000272">
    <property type="term" value="P:polysaccharide catabolic process"/>
    <property type="evidence" value="ECO:0007669"/>
    <property type="project" value="UniProtKB-KW"/>
</dbReference>
<dbReference type="PANTHER" id="PTHR31736:SF9">
    <property type="entry name" value="ENDO-XYLOGALACTURONAN HYDROLASE A-RELATED"/>
    <property type="match status" value="1"/>
</dbReference>
<evidence type="ECO:0000256" key="7">
    <source>
        <dbReference type="ARBA" id="ARBA00023180"/>
    </source>
</evidence>
<evidence type="ECO:0000256" key="2">
    <source>
        <dbReference type="ARBA" id="ARBA00008834"/>
    </source>
</evidence>
<sequence length="407" mass="42387">MMQFTLLAVILGLSTSRMALALVPDQTHELAGRAICTPTSGGSPATDDTPAIAAAIQSCGAGGTIVIPPGRTYYFNTQLAFAGCANCDFQLEGTLKFTSSTSYWNGKKYMIYIQAITKARFRSLTGTGLIDGNGQDSYDFFATDNTYKRPTGMRISGSTGVTVSGFKVKNTPSGWLSVEGGSVDTSISNIGFSAVSKSSNRAKNTDGYDIGKSTYTTLSNLAVNNDDDCVAFKPGANYVSIDTISCNGSHGISVGSLGGTLGQTDSVTNIYVKNAAMSNSAKSAGIKIWPGQYGSAIVRNVTWDTVTVDNDGYTAEIQQCCGVSASSSDCLGNPSPASITDVYFKNFKGTTSTKYEPVVANLNCPGSGTCDIYFSNFAVNPPTGTAKFLCANVDSTPGITCSSGANS</sequence>
<dbReference type="EMBL" id="FJOG01000019">
    <property type="protein sequence ID" value="CZR61716.1"/>
    <property type="molecule type" value="Genomic_DNA"/>
</dbReference>
<keyword evidence="3" id="KW-0964">Secreted</keyword>
<keyword evidence="9 13" id="KW-0326">Glycosidase</keyword>